<protein>
    <submittedName>
        <fullName evidence="2">Uncharacterized protein</fullName>
    </submittedName>
</protein>
<reference evidence="2 3" key="1">
    <citation type="submission" date="2022-03" db="EMBL/GenBank/DDBJ databases">
        <authorList>
            <person name="Macdonald S."/>
            <person name="Ahmed S."/>
            <person name="Newling K."/>
        </authorList>
    </citation>
    <scope>NUCLEOTIDE SEQUENCE [LARGE SCALE GENOMIC DNA]</scope>
</reference>
<gene>
    <name evidence="2" type="ORF">ERUC_LOCUS2803</name>
</gene>
<name>A0ABC8IU94_ERUVS</name>
<dbReference type="Proteomes" id="UP001642260">
    <property type="component" value="Unassembled WGS sequence"/>
</dbReference>
<keyword evidence="3" id="KW-1185">Reference proteome</keyword>
<evidence type="ECO:0000313" key="3">
    <source>
        <dbReference type="Proteomes" id="UP001642260"/>
    </source>
</evidence>
<accession>A0ABC8IU94</accession>
<sequence length="366" mass="40831">MPQILLKERGAFGNADTGGAWLSSARAVRCWVKKICYGTTEQGEEGEEGEDKEEGEEGEEDQAAVTEIGENSHAAKNVDGTIDVSGRNKRKHADQGAESRKKKVLCQLAASSKGNNDADMRKFLEGVVQDSFKILEEKLSQQILDKIDKFETVVIDRLGKIETEVTQLRTNLQVTELAGKNDQPNVPSKGKTDTGPTTSQKDSSIKEKVSDIFLCLSTGCEKKKLKADDIYVNLPRVNLTQSSAIDLCMSIQEVMESCLKDLFEELVVNGFNLSQPKAKDSLEWFEPPTSLKITAPRLDDRKMEQARKDDPDSCLVFVREEYFMKMHEWTNTNTGLLLGPSILDQKLGLRVVSKTSWLQNYPFSNV</sequence>
<dbReference type="AlphaFoldDB" id="A0ABC8IU94"/>
<feature type="region of interest" description="Disordered" evidence="1">
    <location>
        <begin position="41"/>
        <end position="102"/>
    </location>
</feature>
<organism evidence="2 3">
    <name type="scientific">Eruca vesicaria subsp. sativa</name>
    <name type="common">Garden rocket</name>
    <name type="synonym">Eruca sativa</name>
    <dbReference type="NCBI Taxonomy" id="29727"/>
    <lineage>
        <taxon>Eukaryota</taxon>
        <taxon>Viridiplantae</taxon>
        <taxon>Streptophyta</taxon>
        <taxon>Embryophyta</taxon>
        <taxon>Tracheophyta</taxon>
        <taxon>Spermatophyta</taxon>
        <taxon>Magnoliopsida</taxon>
        <taxon>eudicotyledons</taxon>
        <taxon>Gunneridae</taxon>
        <taxon>Pentapetalae</taxon>
        <taxon>rosids</taxon>
        <taxon>malvids</taxon>
        <taxon>Brassicales</taxon>
        <taxon>Brassicaceae</taxon>
        <taxon>Brassiceae</taxon>
        <taxon>Eruca</taxon>
    </lineage>
</organism>
<proteinExistence type="predicted"/>
<evidence type="ECO:0000313" key="2">
    <source>
        <dbReference type="EMBL" id="CAH8300630.1"/>
    </source>
</evidence>
<evidence type="ECO:0000256" key="1">
    <source>
        <dbReference type="SAM" id="MobiDB-lite"/>
    </source>
</evidence>
<dbReference type="EMBL" id="CAKOAT010054044">
    <property type="protein sequence ID" value="CAH8300630.1"/>
    <property type="molecule type" value="Genomic_DNA"/>
</dbReference>
<feature type="compositionally biased region" description="Acidic residues" evidence="1">
    <location>
        <begin position="42"/>
        <end position="62"/>
    </location>
</feature>
<comment type="caution">
    <text evidence="2">The sequence shown here is derived from an EMBL/GenBank/DDBJ whole genome shotgun (WGS) entry which is preliminary data.</text>
</comment>
<feature type="region of interest" description="Disordered" evidence="1">
    <location>
        <begin position="176"/>
        <end position="203"/>
    </location>
</feature>